<reference evidence="1" key="2">
    <citation type="submission" date="2013-11" db="EMBL/GenBank/DDBJ databases">
        <title>Draft genome sequence of Bacteroides uniformis (ATCC 8492).</title>
        <authorList>
            <person name="Sudarsanam P."/>
            <person name="Ley R."/>
            <person name="Guruge J."/>
            <person name="Turnbaugh P.J."/>
            <person name="Mahowald M."/>
            <person name="Liep D."/>
            <person name="Gordon J."/>
        </authorList>
    </citation>
    <scope>NUCLEOTIDE SEQUENCE</scope>
    <source>
        <strain evidence="1">ATCC 8492</strain>
    </source>
</reference>
<proteinExistence type="predicted"/>
<dbReference type="Proteomes" id="UP000004110">
    <property type="component" value="Unassembled WGS sequence"/>
</dbReference>
<evidence type="ECO:0000313" key="1">
    <source>
        <dbReference type="EMBL" id="EDO54394.1"/>
    </source>
</evidence>
<sequence length="250" mass="26083">MRFQLADELHGAYLGGTAQGAGRKGVDEGLDGVGLFAERSADTADEVDDMAVILHLLIEVHLYIVAVAGEVVAGKVHQHHVFGVLFGVVVQVPGIEGILLCIAGALRGSGNGVDIGMAAFDAAMGFGGRAENAEASEVEIEQIGRRVDAAQGTVELEVIACETLLEPAGEDYLENVAAQTVGDAPADIRLVLLVRKRRGGGADGAEIVGGVVTVMDGLLHLVQFAGLAGRQHLEKQHLILEVVEDDEVLI</sequence>
<name>A0ABC9NCR3_BACUC</name>
<evidence type="ECO:0000313" key="2">
    <source>
        <dbReference type="Proteomes" id="UP000004110"/>
    </source>
</evidence>
<reference evidence="1" key="1">
    <citation type="submission" date="2007-06" db="EMBL/GenBank/DDBJ databases">
        <authorList>
            <person name="Fulton L."/>
            <person name="Clifton S."/>
            <person name="Fulton B."/>
            <person name="Xu J."/>
            <person name="Minx P."/>
            <person name="Pepin K.H."/>
            <person name="Johnson M."/>
            <person name="Thiruvilangam P."/>
            <person name="Bhonagiri V."/>
            <person name="Nash W.E."/>
            <person name="Mardis E.R."/>
            <person name="Wilson R.K."/>
        </authorList>
    </citation>
    <scope>NUCLEOTIDE SEQUENCE [LARGE SCALE GENOMIC DNA]</scope>
    <source>
        <strain evidence="1">ATCC 8492</strain>
    </source>
</reference>
<accession>A0ABC9NCR3</accession>
<comment type="caution">
    <text evidence="1">The sequence shown here is derived from an EMBL/GenBank/DDBJ whole genome shotgun (WGS) entry which is preliminary data.</text>
</comment>
<dbReference type="AlphaFoldDB" id="A0ABC9NCR3"/>
<dbReference type="EMBL" id="AAYH02000042">
    <property type="protein sequence ID" value="EDO54394.1"/>
    <property type="molecule type" value="Genomic_DNA"/>
</dbReference>
<organism evidence="1 2">
    <name type="scientific">Bacteroides uniformis (strain ATCC 8492 / DSM 6597 / CCUG 4942 / CIP 103695 / JCM 5828 / KCTC 5204 / NCTC 13054 / VPI 0061)</name>
    <dbReference type="NCBI Taxonomy" id="411479"/>
    <lineage>
        <taxon>Bacteria</taxon>
        <taxon>Pseudomonadati</taxon>
        <taxon>Bacteroidota</taxon>
        <taxon>Bacteroidia</taxon>
        <taxon>Bacteroidales</taxon>
        <taxon>Bacteroidaceae</taxon>
        <taxon>Bacteroides</taxon>
    </lineage>
</organism>
<keyword evidence="2" id="KW-1185">Reference proteome</keyword>
<protein>
    <submittedName>
        <fullName evidence="1">Uncharacterized protein</fullName>
    </submittedName>
</protein>
<gene>
    <name evidence="1" type="ORF">BACUNI_01870</name>
</gene>